<evidence type="ECO:0000259" key="7">
    <source>
        <dbReference type="Pfam" id="PF00326"/>
    </source>
</evidence>
<dbReference type="Gene3D" id="2.130.10.120">
    <property type="entry name" value="Prolyl oligopeptidase, N-terminal domain"/>
    <property type="match status" value="1"/>
</dbReference>
<dbReference type="GO" id="GO:0006508">
    <property type="term" value="P:proteolysis"/>
    <property type="evidence" value="ECO:0007669"/>
    <property type="project" value="UniProtKB-KW"/>
</dbReference>
<dbReference type="Proteomes" id="UP000824540">
    <property type="component" value="Unassembled WGS sequence"/>
</dbReference>
<evidence type="ECO:0000256" key="4">
    <source>
        <dbReference type="ARBA" id="ARBA00022825"/>
    </source>
</evidence>
<comment type="function">
    <text evidence="5">Serine peptidase whose precise substrate specificity remains unclear. Does not cleave peptides after a arginine or lysine residue. Regulates trans-Golgi network morphology and sorting by regulating the membrane binding of the AP-1 complex. May play a role in the regulation of synaptic vesicle exocytosis.</text>
</comment>
<evidence type="ECO:0000256" key="1">
    <source>
        <dbReference type="ARBA" id="ARBA00005228"/>
    </source>
</evidence>
<dbReference type="InterPro" id="IPR001375">
    <property type="entry name" value="Peptidase_S9_cat"/>
</dbReference>
<dbReference type="EMBL" id="JAFBMS010000020">
    <property type="protein sequence ID" value="KAG9344573.1"/>
    <property type="molecule type" value="Genomic_DNA"/>
</dbReference>
<dbReference type="InterPro" id="IPR051543">
    <property type="entry name" value="Serine_Peptidase_S9A"/>
</dbReference>
<dbReference type="InterPro" id="IPR002470">
    <property type="entry name" value="Peptidase_S9A"/>
</dbReference>
<proteinExistence type="inferred from homology"/>
<evidence type="ECO:0000256" key="2">
    <source>
        <dbReference type="ARBA" id="ARBA00022670"/>
    </source>
</evidence>
<gene>
    <name evidence="9" type="ORF">JZ751_011245</name>
</gene>
<dbReference type="GO" id="GO:0005856">
    <property type="term" value="C:cytoskeleton"/>
    <property type="evidence" value="ECO:0007669"/>
    <property type="project" value="TreeGrafter"/>
</dbReference>
<name>A0A8T2NUD0_9TELE</name>
<organism evidence="9 10">
    <name type="scientific">Albula glossodonta</name>
    <name type="common">roundjaw bonefish</name>
    <dbReference type="NCBI Taxonomy" id="121402"/>
    <lineage>
        <taxon>Eukaryota</taxon>
        <taxon>Metazoa</taxon>
        <taxon>Chordata</taxon>
        <taxon>Craniata</taxon>
        <taxon>Vertebrata</taxon>
        <taxon>Euteleostomi</taxon>
        <taxon>Actinopterygii</taxon>
        <taxon>Neopterygii</taxon>
        <taxon>Teleostei</taxon>
        <taxon>Albuliformes</taxon>
        <taxon>Albulidae</taxon>
        <taxon>Albula</taxon>
    </lineage>
</organism>
<comment type="similarity">
    <text evidence="1 6">Belongs to the peptidase S9A family.</text>
</comment>
<keyword evidence="4 6" id="KW-0720">Serine protease</keyword>
<dbReference type="InterPro" id="IPR023302">
    <property type="entry name" value="Pept_S9A_N"/>
</dbReference>
<evidence type="ECO:0000313" key="10">
    <source>
        <dbReference type="Proteomes" id="UP000824540"/>
    </source>
</evidence>
<dbReference type="Gene3D" id="3.40.50.1820">
    <property type="entry name" value="alpha/beta hydrolase"/>
    <property type="match status" value="1"/>
</dbReference>
<dbReference type="Pfam" id="PF00326">
    <property type="entry name" value="Peptidase_S9"/>
    <property type="match status" value="1"/>
</dbReference>
<dbReference type="AlphaFoldDB" id="A0A8T2NUD0"/>
<evidence type="ECO:0000256" key="6">
    <source>
        <dbReference type="RuleBase" id="RU368024"/>
    </source>
</evidence>
<dbReference type="PANTHER" id="PTHR11757">
    <property type="entry name" value="PROTEASE FAMILY S9A OLIGOPEPTIDASE"/>
    <property type="match status" value="1"/>
</dbReference>
<comment type="caution">
    <text evidence="9">The sequence shown here is derived from an EMBL/GenBank/DDBJ whole genome shotgun (WGS) entry which is preliminary data.</text>
</comment>
<feature type="domain" description="Peptidase S9A N-terminal" evidence="8">
    <location>
        <begin position="126"/>
        <end position="399"/>
    </location>
</feature>
<dbReference type="PANTHER" id="PTHR11757:SF19">
    <property type="entry name" value="PROLYL ENDOPEPTIDASE-LIKE"/>
    <property type="match status" value="1"/>
</dbReference>
<keyword evidence="3 6" id="KW-0378">Hydrolase</keyword>
<evidence type="ECO:0000259" key="8">
    <source>
        <dbReference type="Pfam" id="PF02897"/>
    </source>
</evidence>
<sequence length="587" mass="65676">MFNITLLLRSVTPSVGCPGLRLKCRLWPIVPFQVSARVLSGDTSNSFFEYSKTHSQIFKNQERFFKRKIRSMYKRYSEVPDDVLVHGRHHVYFEEGSNIYRMGLEQGQHNVEEVLRADGGDYGDGVLQRVRISPGERMLAASLRTPCSEETRCLLVKLWGFPEPPQPVLILNGVYSFEWATDDILFFTSMEGLRCHCVFRLDLSAVEPKAALVYEEKDPEFFVEVSSTRDRKLLTVNCSSKSCSEVWLIDCTTPFARPTLVQSRLPGLLYHVEHRNRNLYVLANTAPGQEYQVLRSPLVSPSMGNWEPVFTPAPGTGLRDMEVLQDYCVLAVRTPSGPLGLQTIPLTDPSGICALQLPLWACSLETQPCQVADSKTYRFLLSSPVQPPTLFHYSPWENQLYIQEDKAGSSLPDYHTMRLEAPSQDGTMVPLTVFHAHAWDDLKGAPLLLHVYGAYGQDVHMGFSPEKRLLLEEGWALAYCHVRGGGERGLGWHRAGRLEGKQRGVEDLAACIQRLFSLGVSRPSLAALTARSAGAILVGALCNQHPHLLRAVTLQYFSPVAFCCRGSAGPFPRCPWHHAGPNLAPDH</sequence>
<feature type="domain" description="Peptidase S9 prolyl oligopeptidase catalytic" evidence="7">
    <location>
        <begin position="463"/>
        <end position="555"/>
    </location>
</feature>
<dbReference type="Pfam" id="PF02897">
    <property type="entry name" value="Peptidase_S9_N"/>
    <property type="match status" value="1"/>
</dbReference>
<dbReference type="SUPFAM" id="SSF50993">
    <property type="entry name" value="Peptidase/esterase 'gauge' domain"/>
    <property type="match status" value="1"/>
</dbReference>
<reference evidence="9" key="1">
    <citation type="thesis" date="2021" institute="BYU ScholarsArchive" country="Provo, UT, USA">
        <title>Applications of and Algorithms for Genome Assembly and Genomic Analyses with an Emphasis on Marine Teleosts.</title>
        <authorList>
            <person name="Pickett B.D."/>
        </authorList>
    </citation>
    <scope>NUCLEOTIDE SEQUENCE</scope>
    <source>
        <strain evidence="9">HI-2016</strain>
    </source>
</reference>
<keyword evidence="10" id="KW-1185">Reference proteome</keyword>
<dbReference type="OrthoDB" id="248387at2759"/>
<dbReference type="InterPro" id="IPR029058">
    <property type="entry name" value="AB_hydrolase_fold"/>
</dbReference>
<accession>A0A8T2NUD0</accession>
<dbReference type="GO" id="GO:0005794">
    <property type="term" value="C:Golgi apparatus"/>
    <property type="evidence" value="ECO:0007669"/>
    <property type="project" value="TreeGrafter"/>
</dbReference>
<protein>
    <recommendedName>
        <fullName evidence="6">Prolyl endopeptidase</fullName>
        <ecNumber evidence="6">3.4.21.-</ecNumber>
    </recommendedName>
</protein>
<dbReference type="PRINTS" id="PR00862">
    <property type="entry name" value="PROLIGOPTASE"/>
</dbReference>
<evidence type="ECO:0000256" key="5">
    <source>
        <dbReference type="ARBA" id="ARBA00045448"/>
    </source>
</evidence>
<dbReference type="SUPFAM" id="SSF53474">
    <property type="entry name" value="alpha/beta-Hydrolases"/>
    <property type="match status" value="1"/>
</dbReference>
<dbReference type="EC" id="3.4.21.-" evidence="6"/>
<keyword evidence="2 6" id="KW-0645">Protease</keyword>
<evidence type="ECO:0000256" key="3">
    <source>
        <dbReference type="ARBA" id="ARBA00022801"/>
    </source>
</evidence>
<dbReference type="GO" id="GO:0004252">
    <property type="term" value="F:serine-type endopeptidase activity"/>
    <property type="evidence" value="ECO:0007669"/>
    <property type="project" value="UniProtKB-UniRule"/>
</dbReference>
<evidence type="ECO:0000313" key="9">
    <source>
        <dbReference type="EMBL" id="KAG9344573.1"/>
    </source>
</evidence>